<sequence>MIEYFYDYFGSVKHGIDHLGFDLAAVDGRSIELLEAGSGSRSGCLLNVRSDAQALATLSFFRDGNLEKFRQWAYIGAKASIMRMHLKPQGDYLSEELLWPLISDNEEVIEWYRQHDAMYRAAPSVTGGDKDDPKSWMYYRYQSWLALNGRWDELGARCERILAMQEQIKKDRSYLIDHRFYLALARGEQAAMEAVLLEKCAPKNRRVRFYQESGVTCQFIVSYATLFAKLAWCHGYELDLDTPWIPKEWLPIRPNEKYEDPWPFMQEFDIWQPFAEPWAAYSPRRPERRR</sequence>
<evidence type="ECO:0000313" key="2">
    <source>
        <dbReference type="Proteomes" id="UP000278006"/>
    </source>
</evidence>
<dbReference type="RefSeq" id="WP_122225966.1">
    <property type="nucleotide sequence ID" value="NZ_RDQO01000001.1"/>
</dbReference>
<organism evidence="1 2">
    <name type="scientific">Corticibacter populi</name>
    <dbReference type="NCBI Taxonomy" id="1550736"/>
    <lineage>
        <taxon>Bacteria</taxon>
        <taxon>Pseudomonadati</taxon>
        <taxon>Pseudomonadota</taxon>
        <taxon>Betaproteobacteria</taxon>
        <taxon>Burkholderiales</taxon>
        <taxon>Comamonadaceae</taxon>
        <taxon>Corticibacter</taxon>
    </lineage>
</organism>
<dbReference type="Proteomes" id="UP000278006">
    <property type="component" value="Unassembled WGS sequence"/>
</dbReference>
<evidence type="ECO:0000313" key="1">
    <source>
        <dbReference type="EMBL" id="RMX07844.1"/>
    </source>
</evidence>
<name>A0A3M6QXX0_9BURK</name>
<reference evidence="1 2" key="1">
    <citation type="submission" date="2018-10" db="EMBL/GenBank/DDBJ databases">
        <title>Draft genome of Cortibacter populi DSM10536.</title>
        <authorList>
            <person name="Bernier A.-M."/>
            <person name="Bernard K."/>
        </authorList>
    </citation>
    <scope>NUCLEOTIDE SEQUENCE [LARGE SCALE GENOMIC DNA]</scope>
    <source>
        <strain evidence="1 2">DSM 105136</strain>
    </source>
</reference>
<gene>
    <name evidence="1" type="ORF">D8I35_01575</name>
</gene>
<proteinExistence type="predicted"/>
<dbReference type="EMBL" id="RDQO01000001">
    <property type="protein sequence ID" value="RMX07844.1"/>
    <property type="molecule type" value="Genomic_DNA"/>
</dbReference>
<accession>A0A3M6QXX0</accession>
<comment type="caution">
    <text evidence="1">The sequence shown here is derived from an EMBL/GenBank/DDBJ whole genome shotgun (WGS) entry which is preliminary data.</text>
</comment>
<keyword evidence="2" id="KW-1185">Reference proteome</keyword>
<dbReference type="AlphaFoldDB" id="A0A3M6QXX0"/>
<dbReference type="OrthoDB" id="8913563at2"/>
<protein>
    <submittedName>
        <fullName evidence="1">Uncharacterized protein</fullName>
    </submittedName>
</protein>